<protein>
    <submittedName>
        <fullName evidence="1">Uncharacterized protein</fullName>
    </submittedName>
</protein>
<reference evidence="1 2" key="1">
    <citation type="journal article" date="2015" name="Science">
        <title>Genetic determinants of in vivo fitness and diet responsiveness in multiple human gut Bacteroides.</title>
        <authorList>
            <person name="Wu M."/>
            <person name="McNulty N.P."/>
            <person name="Rodionov D.A."/>
            <person name="Khoroshkin M.S."/>
            <person name="Griffin N.W."/>
            <person name="Cheng J."/>
            <person name="Latreille P."/>
            <person name="Kerstetter R.A."/>
            <person name="Terrapon N."/>
            <person name="Henrissat B."/>
            <person name="Osterman A.L."/>
            <person name="Gordon J.I."/>
        </authorList>
    </citation>
    <scope>NUCLEOTIDE SEQUENCE [LARGE SCALE GENOMIC DNA]</scope>
    <source>
        <strain evidence="1 2">WH2</strain>
    </source>
</reference>
<proteinExistence type="predicted"/>
<sequence length="244" mass="27976">MMKLSHFFFLILIPVLYSCSSDEHYLDFTIEKQDIKIAKAFWGRIKILSGNMDYSINNLNSDIAEAYIYEDGEYGNIVIKPIQKGKATIEITDNICHTSIIIKAEVVDNEIGTIIRESNHPLLKEGGFLWFKEDEKRSFRITVQDVDIAKGLYSIYKSEKKYYLSLAYKNDDGNEATEVYDIGESDYVALYMLNTVLNLGLFETTRSAPPPKAHWLRMKGINNEYNINCIASTDEGYDIEGETR</sequence>
<evidence type="ECO:0000313" key="2">
    <source>
        <dbReference type="Proteomes" id="UP000061809"/>
    </source>
</evidence>
<gene>
    <name evidence="1" type="ORF">BcellWH2_03101</name>
</gene>
<dbReference type="PROSITE" id="PS51257">
    <property type="entry name" value="PROKAR_LIPOPROTEIN"/>
    <property type="match status" value="1"/>
</dbReference>
<name>A0A0P0FYF1_9BACE</name>
<dbReference type="PATRIC" id="fig|246787.4.peg.3208"/>
<organism evidence="1 2">
    <name type="scientific">Bacteroides cellulosilyticus</name>
    <dbReference type="NCBI Taxonomy" id="246787"/>
    <lineage>
        <taxon>Bacteria</taxon>
        <taxon>Pseudomonadati</taxon>
        <taxon>Bacteroidota</taxon>
        <taxon>Bacteroidia</taxon>
        <taxon>Bacteroidales</taxon>
        <taxon>Bacteroidaceae</taxon>
        <taxon>Bacteroides</taxon>
    </lineage>
</organism>
<dbReference type="Proteomes" id="UP000061809">
    <property type="component" value="Chromosome"/>
</dbReference>
<evidence type="ECO:0000313" key="1">
    <source>
        <dbReference type="EMBL" id="ALJ60338.1"/>
    </source>
</evidence>
<dbReference type="AlphaFoldDB" id="A0A0P0FYF1"/>
<dbReference type="EMBL" id="CP012801">
    <property type="protein sequence ID" value="ALJ60338.1"/>
    <property type="molecule type" value="Genomic_DNA"/>
</dbReference>
<dbReference type="KEGG" id="bcel:BcellWH2_03101"/>
<dbReference type="RefSeq" id="WP_029426498.1">
    <property type="nucleotide sequence ID" value="NZ_CP012801.1"/>
</dbReference>
<accession>A0A0P0FYF1</accession>